<dbReference type="InterPro" id="IPR050679">
    <property type="entry name" value="Bact_HTH_transcr_reg"/>
</dbReference>
<dbReference type="InterPro" id="IPR000524">
    <property type="entry name" value="Tscrpt_reg_HTH_GntR"/>
</dbReference>
<dbReference type="InterPro" id="IPR011663">
    <property type="entry name" value="UTRA"/>
</dbReference>
<protein>
    <submittedName>
        <fullName evidence="5">GntR family transcriptional regulator</fullName>
    </submittedName>
</protein>
<dbReference type="EMBL" id="JBHSOW010000068">
    <property type="protein sequence ID" value="MFC5651158.1"/>
    <property type="molecule type" value="Genomic_DNA"/>
</dbReference>
<dbReference type="PROSITE" id="PS50949">
    <property type="entry name" value="HTH_GNTR"/>
    <property type="match status" value="1"/>
</dbReference>
<dbReference type="InterPro" id="IPR036388">
    <property type="entry name" value="WH-like_DNA-bd_sf"/>
</dbReference>
<keyword evidence="1" id="KW-0805">Transcription regulation</keyword>
<dbReference type="CDD" id="cd07377">
    <property type="entry name" value="WHTH_GntR"/>
    <property type="match status" value="1"/>
</dbReference>
<dbReference type="Gene3D" id="3.40.1410.10">
    <property type="entry name" value="Chorismate lyase-like"/>
    <property type="match status" value="1"/>
</dbReference>
<comment type="caution">
    <text evidence="5">The sequence shown here is derived from an EMBL/GenBank/DDBJ whole genome shotgun (WGS) entry which is preliminary data.</text>
</comment>
<evidence type="ECO:0000256" key="2">
    <source>
        <dbReference type="ARBA" id="ARBA00023125"/>
    </source>
</evidence>
<dbReference type="PRINTS" id="PR00035">
    <property type="entry name" value="HTHGNTR"/>
</dbReference>
<dbReference type="InterPro" id="IPR036390">
    <property type="entry name" value="WH_DNA-bd_sf"/>
</dbReference>
<evidence type="ECO:0000313" key="6">
    <source>
        <dbReference type="Proteomes" id="UP001596047"/>
    </source>
</evidence>
<evidence type="ECO:0000256" key="3">
    <source>
        <dbReference type="ARBA" id="ARBA00023163"/>
    </source>
</evidence>
<dbReference type="InterPro" id="IPR028978">
    <property type="entry name" value="Chorismate_lyase_/UTRA_dom_sf"/>
</dbReference>
<feature type="domain" description="HTH gntR-type" evidence="4">
    <location>
        <begin position="8"/>
        <end position="76"/>
    </location>
</feature>
<dbReference type="RefSeq" id="WP_379189754.1">
    <property type="nucleotide sequence ID" value="NZ_JBHSOW010000068.1"/>
</dbReference>
<reference evidence="6" key="1">
    <citation type="journal article" date="2019" name="Int. J. Syst. Evol. Microbiol.">
        <title>The Global Catalogue of Microorganisms (GCM) 10K type strain sequencing project: providing services to taxonomists for standard genome sequencing and annotation.</title>
        <authorList>
            <consortium name="The Broad Institute Genomics Platform"/>
            <consortium name="The Broad Institute Genome Sequencing Center for Infectious Disease"/>
            <person name="Wu L."/>
            <person name="Ma J."/>
        </authorList>
    </citation>
    <scope>NUCLEOTIDE SEQUENCE [LARGE SCALE GENOMIC DNA]</scope>
    <source>
        <strain evidence="6">CGMCC 1.3240</strain>
    </source>
</reference>
<dbReference type="Pfam" id="PF00392">
    <property type="entry name" value="GntR"/>
    <property type="match status" value="1"/>
</dbReference>
<sequence>MKRSRSKKPLYAQIANILKDRILHGVYPVGTNVPSEPQLEEEFQVSKITVRNAIKELAQDGYVESGSGKGTKVIRNTSSSKLSKLKRFTEVLVEEGHQIRKQLLHAKSVSNEAGSLAHQLFGERCLRIERLYHLNEQPYIHYTHYLSSRAANIELSDLNAQSLYGLLEEQEVSLERYRDEFSVSAAAPASILAALRIKEGTPLLKRTRHSYDESGELIEYSEGYYHTELHQYVVNYDV</sequence>
<proteinExistence type="predicted"/>
<evidence type="ECO:0000313" key="5">
    <source>
        <dbReference type="EMBL" id="MFC5651158.1"/>
    </source>
</evidence>
<dbReference type="Proteomes" id="UP001596047">
    <property type="component" value="Unassembled WGS sequence"/>
</dbReference>
<dbReference type="SUPFAM" id="SSF46785">
    <property type="entry name" value="Winged helix' DNA-binding domain"/>
    <property type="match status" value="1"/>
</dbReference>
<gene>
    <name evidence="5" type="ORF">ACFPYJ_19010</name>
</gene>
<dbReference type="Pfam" id="PF07702">
    <property type="entry name" value="UTRA"/>
    <property type="match status" value="1"/>
</dbReference>
<evidence type="ECO:0000259" key="4">
    <source>
        <dbReference type="PROSITE" id="PS50949"/>
    </source>
</evidence>
<keyword evidence="6" id="KW-1185">Reference proteome</keyword>
<organism evidence="5 6">
    <name type="scientific">Paenibacillus solisilvae</name>
    <dbReference type="NCBI Taxonomy" id="2486751"/>
    <lineage>
        <taxon>Bacteria</taxon>
        <taxon>Bacillati</taxon>
        <taxon>Bacillota</taxon>
        <taxon>Bacilli</taxon>
        <taxon>Bacillales</taxon>
        <taxon>Paenibacillaceae</taxon>
        <taxon>Paenibacillus</taxon>
    </lineage>
</organism>
<keyword evidence="2" id="KW-0238">DNA-binding</keyword>
<evidence type="ECO:0000256" key="1">
    <source>
        <dbReference type="ARBA" id="ARBA00023015"/>
    </source>
</evidence>
<dbReference type="PANTHER" id="PTHR44846">
    <property type="entry name" value="MANNOSYL-D-GLYCERATE TRANSPORT/METABOLISM SYSTEM REPRESSOR MNGR-RELATED"/>
    <property type="match status" value="1"/>
</dbReference>
<accession>A0ABW0W0E2</accession>
<dbReference type="SMART" id="SM00866">
    <property type="entry name" value="UTRA"/>
    <property type="match status" value="1"/>
</dbReference>
<dbReference type="SMART" id="SM00345">
    <property type="entry name" value="HTH_GNTR"/>
    <property type="match status" value="1"/>
</dbReference>
<dbReference type="SUPFAM" id="SSF64288">
    <property type="entry name" value="Chorismate lyase-like"/>
    <property type="match status" value="1"/>
</dbReference>
<dbReference type="PANTHER" id="PTHR44846:SF1">
    <property type="entry name" value="MANNOSYL-D-GLYCERATE TRANSPORT_METABOLISM SYSTEM REPRESSOR MNGR-RELATED"/>
    <property type="match status" value="1"/>
</dbReference>
<name>A0ABW0W0E2_9BACL</name>
<keyword evidence="3" id="KW-0804">Transcription</keyword>
<dbReference type="Gene3D" id="1.10.10.10">
    <property type="entry name" value="Winged helix-like DNA-binding domain superfamily/Winged helix DNA-binding domain"/>
    <property type="match status" value="1"/>
</dbReference>